<dbReference type="GO" id="GO:0003911">
    <property type="term" value="F:DNA ligase (NAD+) activity"/>
    <property type="evidence" value="ECO:0007669"/>
    <property type="project" value="UniProtKB-EC"/>
</dbReference>
<proteinExistence type="predicted"/>
<evidence type="ECO:0000256" key="8">
    <source>
        <dbReference type="SAM" id="SignalP"/>
    </source>
</evidence>
<protein>
    <recommendedName>
        <fullName evidence="1">DNA ligase (NAD(+))</fullName>
        <ecNumber evidence="1">6.5.1.2</ecNumber>
    </recommendedName>
</protein>
<keyword evidence="4" id="KW-0227">DNA damage</keyword>
<sequence>MRQVLLAMLLCAARALLRAARPPLRRCARAYAAKSDDLASLEKELERHDNLYYNQAKPELTDEAYDALARKVDELRTTPRGVGAKRGGTLAKATPHTTPMLSLDTLKVKDGTVTTIAKWLKKTIKACAPEAMHGIVGEPKLDGLSVSLTYVDGVLTQAATRGDGVVGDDVTDQMLEGTAIPTQLDDAFTGDVRGEVIVPVAFFRGLEKDSAVSARNYAAGSLRQKNASDVSGRGLRFVVHDVVGGAENYTERRSKAKKWGFEVAQPSIRVEVDDDVPADALPDHLQACAEKLAAYHASLGEQRPPPAVAGTRSSKKDELPYEIDGVVFKVDSCKADAQAGFTARAPRARVALKFDRDAIVVTTTLLDVEIGVGRLGALTPVAKLEPVNCGGVTVSSATLHNFDVLRASLGGARIGDTVLVKRAGDVIPQIAPAIEGTGDAWPPPSKCPRCGAPTRVTGDGQVACTAGLQCDAQAAGRLQHALGRGALDLGSGSLGAKKVEQLVEEGVLRSAADLLDFVDEREASLSKLSALDGWGATSSEKVLDALETRTATPIPLAAFVFALGAPRIGKATAKKVAGICGSWTALRRSLSPTTAADDALRTALAEARGVGPAAVEGLLEFFAGVEDAAVADRLAARLDVVDDDT</sequence>
<gene>
    <name evidence="10" type="ORF">PECAL_1P28510</name>
</gene>
<dbReference type="Gene3D" id="3.30.470.30">
    <property type="entry name" value="DNA ligase/mRNA capping enzyme"/>
    <property type="match status" value="1"/>
</dbReference>
<dbReference type="InterPro" id="IPR013840">
    <property type="entry name" value="DNAligase_N"/>
</dbReference>
<reference evidence="10" key="1">
    <citation type="submission" date="2021-11" db="EMBL/GenBank/DDBJ databases">
        <authorList>
            <consortium name="Genoscope - CEA"/>
            <person name="William W."/>
        </authorList>
    </citation>
    <scope>NUCLEOTIDE SEQUENCE</scope>
</reference>
<dbReference type="Proteomes" id="UP000789595">
    <property type="component" value="Unassembled WGS sequence"/>
</dbReference>
<comment type="catalytic activity">
    <reaction evidence="7">
        <text>NAD(+) + (deoxyribonucleotide)n-3'-hydroxyl + 5'-phospho-(deoxyribonucleotide)m = (deoxyribonucleotide)n+m + AMP + beta-nicotinamide D-nucleotide.</text>
        <dbReference type="EC" id="6.5.1.2"/>
    </reaction>
</comment>
<dbReference type="InterPro" id="IPR001679">
    <property type="entry name" value="DNA_ligase"/>
</dbReference>
<evidence type="ECO:0000256" key="6">
    <source>
        <dbReference type="ARBA" id="ARBA00023204"/>
    </source>
</evidence>
<dbReference type="InterPro" id="IPR012340">
    <property type="entry name" value="NA-bd_OB-fold"/>
</dbReference>
<keyword evidence="6" id="KW-0234">DNA repair</keyword>
<evidence type="ECO:0000256" key="1">
    <source>
        <dbReference type="ARBA" id="ARBA00012722"/>
    </source>
</evidence>
<accession>A0A8J2SHB3</accession>
<dbReference type="GO" id="GO:0006281">
    <property type="term" value="P:DNA repair"/>
    <property type="evidence" value="ECO:0007669"/>
    <property type="project" value="UniProtKB-KW"/>
</dbReference>
<keyword evidence="5" id="KW-0520">NAD</keyword>
<dbReference type="GO" id="GO:0006260">
    <property type="term" value="P:DNA replication"/>
    <property type="evidence" value="ECO:0007669"/>
    <property type="project" value="UniProtKB-KW"/>
</dbReference>
<evidence type="ECO:0000259" key="9">
    <source>
        <dbReference type="SMART" id="SM00532"/>
    </source>
</evidence>
<dbReference type="OrthoDB" id="19145at2759"/>
<dbReference type="EC" id="6.5.1.2" evidence="1"/>
<dbReference type="InterPro" id="IPR010994">
    <property type="entry name" value="RuvA_2-like"/>
</dbReference>
<feature type="signal peptide" evidence="8">
    <location>
        <begin position="1"/>
        <end position="19"/>
    </location>
</feature>
<dbReference type="InterPro" id="IPR004150">
    <property type="entry name" value="NAD_DNA_ligase_OB"/>
</dbReference>
<dbReference type="SUPFAM" id="SSF47781">
    <property type="entry name" value="RuvA domain 2-like"/>
    <property type="match status" value="1"/>
</dbReference>
<feature type="domain" description="NAD-dependent DNA ligase N-terminal" evidence="9">
    <location>
        <begin position="33"/>
        <end position="486"/>
    </location>
</feature>
<keyword evidence="2" id="KW-0436">Ligase</keyword>
<dbReference type="Gene3D" id="1.10.150.20">
    <property type="entry name" value="5' to 3' exonuclease, C-terminal subdomain"/>
    <property type="match status" value="2"/>
</dbReference>
<dbReference type="EMBL" id="CAKKNE010000001">
    <property type="protein sequence ID" value="CAH0366362.1"/>
    <property type="molecule type" value="Genomic_DNA"/>
</dbReference>
<keyword evidence="11" id="KW-1185">Reference proteome</keyword>
<evidence type="ECO:0000256" key="2">
    <source>
        <dbReference type="ARBA" id="ARBA00022598"/>
    </source>
</evidence>
<keyword evidence="8" id="KW-0732">Signal</keyword>
<evidence type="ECO:0000256" key="4">
    <source>
        <dbReference type="ARBA" id="ARBA00022763"/>
    </source>
</evidence>
<dbReference type="PROSITE" id="PS01055">
    <property type="entry name" value="DNA_LIGASE_N1"/>
    <property type="match status" value="1"/>
</dbReference>
<evidence type="ECO:0000313" key="11">
    <source>
        <dbReference type="Proteomes" id="UP000789595"/>
    </source>
</evidence>
<dbReference type="PIRSF" id="PIRSF001604">
    <property type="entry name" value="LigA"/>
    <property type="match status" value="1"/>
</dbReference>
<dbReference type="Gene3D" id="2.40.50.140">
    <property type="entry name" value="Nucleic acid-binding proteins"/>
    <property type="match status" value="1"/>
</dbReference>
<name>A0A8J2SHB3_9STRA</name>
<organism evidence="10 11">
    <name type="scientific">Pelagomonas calceolata</name>
    <dbReference type="NCBI Taxonomy" id="35677"/>
    <lineage>
        <taxon>Eukaryota</taxon>
        <taxon>Sar</taxon>
        <taxon>Stramenopiles</taxon>
        <taxon>Ochrophyta</taxon>
        <taxon>Pelagophyceae</taxon>
        <taxon>Pelagomonadales</taxon>
        <taxon>Pelagomonadaceae</taxon>
        <taxon>Pelagomonas</taxon>
    </lineage>
</organism>
<dbReference type="SUPFAM" id="SSF56091">
    <property type="entry name" value="DNA ligase/mRNA capping enzyme, catalytic domain"/>
    <property type="match status" value="1"/>
</dbReference>
<dbReference type="Pfam" id="PF01653">
    <property type="entry name" value="DNA_ligase_aden"/>
    <property type="match status" value="2"/>
</dbReference>
<evidence type="ECO:0000313" key="10">
    <source>
        <dbReference type="EMBL" id="CAH0366362.1"/>
    </source>
</evidence>
<evidence type="ECO:0000256" key="7">
    <source>
        <dbReference type="ARBA" id="ARBA00034005"/>
    </source>
</evidence>
<dbReference type="InterPro" id="IPR013839">
    <property type="entry name" value="DNAligase_adenylation"/>
</dbReference>
<dbReference type="Pfam" id="PF03120">
    <property type="entry name" value="OB_DNA_ligase"/>
    <property type="match status" value="1"/>
</dbReference>
<dbReference type="AlphaFoldDB" id="A0A8J2SHB3"/>
<dbReference type="InterPro" id="IPR018239">
    <property type="entry name" value="DNA_ligase_AS"/>
</dbReference>
<feature type="chain" id="PRO_5035291376" description="DNA ligase (NAD(+))" evidence="8">
    <location>
        <begin position="20"/>
        <end position="645"/>
    </location>
</feature>
<dbReference type="SMART" id="SM00532">
    <property type="entry name" value="LIGANc"/>
    <property type="match status" value="1"/>
</dbReference>
<comment type="caution">
    <text evidence="10">The sequence shown here is derived from an EMBL/GenBank/DDBJ whole genome shotgun (WGS) entry which is preliminary data.</text>
</comment>
<keyword evidence="3" id="KW-0235">DNA replication</keyword>
<evidence type="ECO:0000256" key="3">
    <source>
        <dbReference type="ARBA" id="ARBA00022705"/>
    </source>
</evidence>
<dbReference type="SUPFAM" id="SSF50249">
    <property type="entry name" value="Nucleic acid-binding proteins"/>
    <property type="match status" value="1"/>
</dbReference>
<dbReference type="Gene3D" id="1.10.287.610">
    <property type="entry name" value="Helix hairpin bin"/>
    <property type="match status" value="1"/>
</dbReference>
<evidence type="ECO:0000256" key="5">
    <source>
        <dbReference type="ARBA" id="ARBA00023027"/>
    </source>
</evidence>